<reference evidence="2 3" key="1">
    <citation type="journal article" date="2019" name="Int. J. Syst. Evol. Microbiol.">
        <title>The Global Catalogue of Microorganisms (GCM) 10K type strain sequencing project: providing services to taxonomists for standard genome sequencing and annotation.</title>
        <authorList>
            <consortium name="The Broad Institute Genomics Platform"/>
            <consortium name="The Broad Institute Genome Sequencing Center for Infectious Disease"/>
            <person name="Wu L."/>
            <person name="Ma J."/>
        </authorList>
    </citation>
    <scope>NUCLEOTIDE SEQUENCE [LARGE SCALE GENOMIC DNA]</scope>
    <source>
        <strain evidence="2 3">JCM 14588</strain>
    </source>
</reference>
<evidence type="ECO:0000313" key="3">
    <source>
        <dbReference type="Proteomes" id="UP001501288"/>
    </source>
</evidence>
<dbReference type="InterPro" id="IPR009078">
    <property type="entry name" value="Ferritin-like_SF"/>
</dbReference>
<sequence length="305" mass="34652">MTAQLQSPHTSRVDTGPTEVGERLLRSAEIKSFDPLVDIDWDAPLDADKHGFSPEWSSLFGTDYWNELTPEQQVRLTRHEAASVMSMGIWFEMVLQQMMLRDQFLGRYHDAEFQWTLTEIADECRHSIMFARASERITGTSYYPPAHVQHLSRLLSHVAGGEWAYGSILVAEEILDVLQRGVMADERVLPLVRKVNEIHVLEESRHMHFAREEMRASLANASAARRRASGNLIATVAYFIVRSLISPQAYADAGLDPARAVREAKANTHFHSMLRSSCTHLVDFLDECGLLTPRAVRIYQRIHVI</sequence>
<feature type="compositionally biased region" description="Polar residues" evidence="1">
    <location>
        <begin position="1"/>
        <end position="10"/>
    </location>
</feature>
<dbReference type="Proteomes" id="UP001501288">
    <property type="component" value="Unassembled WGS sequence"/>
</dbReference>
<dbReference type="RefSeq" id="WP_346029788.1">
    <property type="nucleotide sequence ID" value="NZ_BAAANV010000025.1"/>
</dbReference>
<protein>
    <submittedName>
        <fullName evidence="2">Diiron oxygenase</fullName>
    </submittedName>
</protein>
<organism evidence="2 3">
    <name type="scientific">Dermacoccus barathri</name>
    <dbReference type="NCBI Taxonomy" id="322601"/>
    <lineage>
        <taxon>Bacteria</taxon>
        <taxon>Bacillati</taxon>
        <taxon>Actinomycetota</taxon>
        <taxon>Actinomycetes</taxon>
        <taxon>Micrococcales</taxon>
        <taxon>Dermacoccaceae</taxon>
        <taxon>Dermacoccus</taxon>
    </lineage>
</organism>
<dbReference type="SUPFAM" id="SSF47240">
    <property type="entry name" value="Ferritin-like"/>
    <property type="match status" value="1"/>
</dbReference>
<dbReference type="EMBL" id="BAAANV010000025">
    <property type="protein sequence ID" value="GAA1537044.1"/>
    <property type="molecule type" value="Genomic_DNA"/>
</dbReference>
<feature type="region of interest" description="Disordered" evidence="1">
    <location>
        <begin position="1"/>
        <end position="20"/>
    </location>
</feature>
<gene>
    <name evidence="2" type="ORF">GCM10009762_08430</name>
</gene>
<name>A0ABN2BA59_9MICO</name>
<accession>A0ABN2BA59</accession>
<proteinExistence type="predicted"/>
<dbReference type="InterPro" id="IPR025859">
    <property type="entry name" value="AurF/CmlI"/>
</dbReference>
<comment type="caution">
    <text evidence="2">The sequence shown here is derived from an EMBL/GenBank/DDBJ whole genome shotgun (WGS) entry which is preliminary data.</text>
</comment>
<dbReference type="Pfam" id="PF11583">
    <property type="entry name" value="AurF"/>
    <property type="match status" value="1"/>
</dbReference>
<evidence type="ECO:0000256" key="1">
    <source>
        <dbReference type="SAM" id="MobiDB-lite"/>
    </source>
</evidence>
<keyword evidence="3" id="KW-1185">Reference proteome</keyword>
<evidence type="ECO:0000313" key="2">
    <source>
        <dbReference type="EMBL" id="GAA1537044.1"/>
    </source>
</evidence>
<dbReference type="Gene3D" id="1.10.620.20">
    <property type="entry name" value="Ribonucleotide Reductase, subunit A"/>
    <property type="match status" value="1"/>
</dbReference>
<dbReference type="InterPro" id="IPR012348">
    <property type="entry name" value="RNR-like"/>
</dbReference>